<reference evidence="9 10" key="2">
    <citation type="journal article" date="2011" name="Stand. Genomic Sci.">
        <title>Complete genome sequence of Ferroglobus placidus AEDII12DO.</title>
        <authorList>
            <person name="Anderson I."/>
            <person name="Risso C."/>
            <person name="Holmes D."/>
            <person name="Lucas S."/>
            <person name="Copeland A."/>
            <person name="Lapidus A."/>
            <person name="Cheng J.F."/>
            <person name="Bruce D."/>
            <person name="Goodwin L."/>
            <person name="Pitluck S."/>
            <person name="Saunders E."/>
            <person name="Brettin T."/>
            <person name="Detter J.C."/>
            <person name="Han C."/>
            <person name="Tapia R."/>
            <person name="Larimer F."/>
            <person name="Land M."/>
            <person name="Hauser L."/>
            <person name="Woyke T."/>
            <person name="Lovley D."/>
            <person name="Kyrpides N."/>
            <person name="Ivanova N."/>
        </authorList>
    </citation>
    <scope>NUCLEOTIDE SEQUENCE [LARGE SCALE GENOMIC DNA]</scope>
    <source>
        <strain evidence="10">DSM 10642 / AEDII12DO</strain>
    </source>
</reference>
<dbReference type="Pfam" id="PF07690">
    <property type="entry name" value="MFS_1"/>
    <property type="match status" value="2"/>
</dbReference>
<keyword evidence="5 7" id="KW-1133">Transmembrane helix</keyword>
<dbReference type="RefSeq" id="WP_012966300.1">
    <property type="nucleotide sequence ID" value="NC_013849.1"/>
</dbReference>
<evidence type="ECO:0000313" key="9">
    <source>
        <dbReference type="EMBL" id="ADC65961.1"/>
    </source>
</evidence>
<evidence type="ECO:0000313" key="10">
    <source>
        <dbReference type="Proteomes" id="UP000002613"/>
    </source>
</evidence>
<feature type="domain" description="Major facilitator superfamily (MFS) profile" evidence="8">
    <location>
        <begin position="1"/>
        <end position="374"/>
    </location>
</feature>
<dbReference type="GeneID" id="8779346"/>
<dbReference type="PANTHER" id="PTHR43414:SF6">
    <property type="entry name" value="MULTIDRUG RESISTANCE PROTEIN MDTG"/>
    <property type="match status" value="1"/>
</dbReference>
<evidence type="ECO:0000256" key="7">
    <source>
        <dbReference type="SAM" id="Phobius"/>
    </source>
</evidence>
<evidence type="ECO:0000256" key="5">
    <source>
        <dbReference type="ARBA" id="ARBA00022989"/>
    </source>
</evidence>
<dbReference type="OrthoDB" id="117970at2157"/>
<feature type="transmembrane region" description="Helical" evidence="7">
    <location>
        <begin position="350"/>
        <end position="369"/>
    </location>
</feature>
<dbReference type="InterPro" id="IPR011701">
    <property type="entry name" value="MFS"/>
</dbReference>
<keyword evidence="3" id="KW-1003">Cell membrane</keyword>
<dbReference type="GO" id="GO:0022857">
    <property type="term" value="F:transmembrane transporter activity"/>
    <property type="evidence" value="ECO:0007669"/>
    <property type="project" value="InterPro"/>
</dbReference>
<keyword evidence="4 7" id="KW-0812">Transmembrane</keyword>
<feature type="transmembrane region" description="Helical" evidence="7">
    <location>
        <begin position="33"/>
        <end position="54"/>
    </location>
</feature>
<protein>
    <submittedName>
        <fullName evidence="9">Major facilitator superfamily MFS_1</fullName>
    </submittedName>
</protein>
<dbReference type="GO" id="GO:0005886">
    <property type="term" value="C:plasma membrane"/>
    <property type="evidence" value="ECO:0007669"/>
    <property type="project" value="UniProtKB-SubCell"/>
</dbReference>
<accession>D3RZP8</accession>
<feature type="transmembrane region" description="Helical" evidence="7">
    <location>
        <begin position="66"/>
        <end position="83"/>
    </location>
</feature>
<feature type="transmembrane region" description="Helical" evidence="7">
    <location>
        <begin position="283"/>
        <end position="306"/>
    </location>
</feature>
<dbReference type="InterPro" id="IPR001958">
    <property type="entry name" value="Tet-R_TetA/multi-R_MdtG-like"/>
</dbReference>
<dbReference type="PaxDb" id="589924-Ferp_1818"/>
<feature type="transmembrane region" description="Helical" evidence="7">
    <location>
        <begin position="217"/>
        <end position="238"/>
    </location>
</feature>
<feature type="transmembrane region" description="Helical" evidence="7">
    <location>
        <begin position="259"/>
        <end position="277"/>
    </location>
</feature>
<dbReference type="PROSITE" id="PS50850">
    <property type="entry name" value="MFS"/>
    <property type="match status" value="1"/>
</dbReference>
<comment type="subcellular location">
    <subcellularLocation>
        <location evidence="1">Cell membrane</location>
        <topology evidence="1">Multi-pass membrane protein</topology>
    </subcellularLocation>
</comment>
<evidence type="ECO:0000256" key="4">
    <source>
        <dbReference type="ARBA" id="ARBA00022692"/>
    </source>
</evidence>
<dbReference type="CDD" id="cd17325">
    <property type="entry name" value="MFS_MdtG_SLC18_like"/>
    <property type="match status" value="1"/>
</dbReference>
<organism evidence="9 10">
    <name type="scientific">Ferroglobus placidus (strain DSM 10642 / AEDII12DO)</name>
    <dbReference type="NCBI Taxonomy" id="589924"/>
    <lineage>
        <taxon>Archaea</taxon>
        <taxon>Methanobacteriati</taxon>
        <taxon>Methanobacteriota</taxon>
        <taxon>Archaeoglobi</taxon>
        <taxon>Archaeoglobales</taxon>
        <taxon>Archaeoglobaceae</taxon>
        <taxon>Ferroglobus</taxon>
    </lineage>
</organism>
<sequence length="379" mass="40720">MISILLSLFSVMLGVGIISPLLPVIAENLQATGVWIGLIFASFSISRVLSLPLFGYLADKFSRKKIFSTGLILYTIIAILYAFSQTKEELLLVRILHGTSSAMVIPIAMAQVATISNKNELGKNLGIVNSSIFLGMAFGPLIGGVFADKFGYSSAFFAMSAFSALSFLIALLKFPEGNVVKRREKKRIRITKSVFTAVIYRILSSMGRGSVMSFLPIYLSAIGMSLTQIGAVLFANLISSSLIQMRSGILTDKYGFVKPVWFGSFIGAVSLFLIVRVENYFEVLFLSILLGVSTAITLPAVSSLVAHEGVKLSLEGSYMGVLSASKSIGRAIGPVISGIIYDLAGGGVFGVRLIFEVAAILTIFAALIYKRGVELDEVI</sequence>
<reference evidence="10" key="1">
    <citation type="submission" date="2010-02" db="EMBL/GenBank/DDBJ databases">
        <title>Complete sequence of Ferroglobus placidus DSM 10642.</title>
        <authorList>
            <consortium name="US DOE Joint Genome Institute"/>
            <person name="Lucas S."/>
            <person name="Copeland A."/>
            <person name="Lapidus A."/>
            <person name="Cheng J.-F."/>
            <person name="Bruce D."/>
            <person name="Goodwin L."/>
            <person name="Pitluck S."/>
            <person name="Saunders E."/>
            <person name="Brettin T."/>
            <person name="Detter J.C."/>
            <person name="Han C."/>
            <person name="Tapia R."/>
            <person name="Larimer F."/>
            <person name="Land M."/>
            <person name="Hauser L."/>
            <person name="Kyrpides N."/>
            <person name="Ivanova N."/>
            <person name="Holmes D."/>
            <person name="Lovley D."/>
            <person name="Kyrpides N."/>
            <person name="Anderson I.J."/>
            <person name="Woyke T."/>
        </authorList>
    </citation>
    <scope>NUCLEOTIDE SEQUENCE [LARGE SCALE GENOMIC DNA]</scope>
    <source>
        <strain evidence="10">DSM 10642 / AEDII12DO</strain>
    </source>
</reference>
<dbReference type="Gene3D" id="1.20.1250.20">
    <property type="entry name" value="MFS general substrate transporter like domains"/>
    <property type="match status" value="2"/>
</dbReference>
<dbReference type="EMBL" id="CP001899">
    <property type="protein sequence ID" value="ADC65961.1"/>
    <property type="molecule type" value="Genomic_DNA"/>
</dbReference>
<feature type="transmembrane region" description="Helical" evidence="7">
    <location>
        <begin position="127"/>
        <end position="146"/>
    </location>
</feature>
<name>D3RZP8_FERPA</name>
<evidence type="ECO:0000256" key="2">
    <source>
        <dbReference type="ARBA" id="ARBA00022448"/>
    </source>
</evidence>
<dbReference type="eggNOG" id="arCOG00130">
    <property type="taxonomic scope" value="Archaea"/>
</dbReference>
<proteinExistence type="predicted"/>
<dbReference type="HOGENOM" id="CLU_001265_10_11_2"/>
<evidence type="ECO:0000256" key="3">
    <source>
        <dbReference type="ARBA" id="ARBA00022475"/>
    </source>
</evidence>
<keyword evidence="10" id="KW-1185">Reference proteome</keyword>
<dbReference type="PRINTS" id="PR01035">
    <property type="entry name" value="TCRTETA"/>
</dbReference>
<dbReference type="PANTHER" id="PTHR43414">
    <property type="entry name" value="MULTIDRUG RESISTANCE PROTEIN MDTG"/>
    <property type="match status" value="1"/>
</dbReference>
<gene>
    <name evidence="9" type="ordered locus">Ferp_1818</name>
</gene>
<dbReference type="Proteomes" id="UP000002613">
    <property type="component" value="Chromosome"/>
</dbReference>
<keyword evidence="6 7" id="KW-0472">Membrane</keyword>
<evidence type="ECO:0000259" key="8">
    <source>
        <dbReference type="PROSITE" id="PS50850"/>
    </source>
</evidence>
<dbReference type="InterPro" id="IPR036259">
    <property type="entry name" value="MFS_trans_sf"/>
</dbReference>
<feature type="transmembrane region" description="Helical" evidence="7">
    <location>
        <begin position="95"/>
        <end position="115"/>
    </location>
</feature>
<dbReference type="SUPFAM" id="SSF103473">
    <property type="entry name" value="MFS general substrate transporter"/>
    <property type="match status" value="1"/>
</dbReference>
<dbReference type="STRING" id="589924.Ferp_1818"/>
<dbReference type="InterPro" id="IPR020846">
    <property type="entry name" value="MFS_dom"/>
</dbReference>
<keyword evidence="2" id="KW-0813">Transport</keyword>
<evidence type="ECO:0000256" key="6">
    <source>
        <dbReference type="ARBA" id="ARBA00023136"/>
    </source>
</evidence>
<dbReference type="AlphaFoldDB" id="D3RZP8"/>
<dbReference type="KEGG" id="fpl:Ferp_1818"/>
<feature type="transmembrane region" description="Helical" evidence="7">
    <location>
        <begin position="152"/>
        <end position="172"/>
    </location>
</feature>
<evidence type="ECO:0000256" key="1">
    <source>
        <dbReference type="ARBA" id="ARBA00004651"/>
    </source>
</evidence>